<organism evidence="1">
    <name type="scientific">Arundo donax</name>
    <name type="common">Giant reed</name>
    <name type="synonym">Donax arundinaceus</name>
    <dbReference type="NCBI Taxonomy" id="35708"/>
    <lineage>
        <taxon>Eukaryota</taxon>
        <taxon>Viridiplantae</taxon>
        <taxon>Streptophyta</taxon>
        <taxon>Embryophyta</taxon>
        <taxon>Tracheophyta</taxon>
        <taxon>Spermatophyta</taxon>
        <taxon>Magnoliopsida</taxon>
        <taxon>Liliopsida</taxon>
        <taxon>Poales</taxon>
        <taxon>Poaceae</taxon>
        <taxon>PACMAD clade</taxon>
        <taxon>Arundinoideae</taxon>
        <taxon>Arundineae</taxon>
        <taxon>Arundo</taxon>
    </lineage>
</organism>
<evidence type="ECO:0000313" key="1">
    <source>
        <dbReference type="EMBL" id="JAD49930.1"/>
    </source>
</evidence>
<protein>
    <submittedName>
        <fullName evidence="1">Uncharacterized protein</fullName>
    </submittedName>
</protein>
<dbReference type="EMBL" id="GBRH01247965">
    <property type="protein sequence ID" value="JAD49930.1"/>
    <property type="molecule type" value="Transcribed_RNA"/>
</dbReference>
<dbReference type="AlphaFoldDB" id="A0A0A9ALU9"/>
<proteinExistence type="predicted"/>
<accession>A0A0A9ALU9</accession>
<sequence>MRMEGNGTRKAMTRFLRLLPAMVIGGER</sequence>
<name>A0A0A9ALU9_ARUDO</name>
<reference evidence="1" key="2">
    <citation type="journal article" date="2015" name="Data Brief">
        <title>Shoot transcriptome of the giant reed, Arundo donax.</title>
        <authorList>
            <person name="Barrero R.A."/>
            <person name="Guerrero F.D."/>
            <person name="Moolhuijzen P."/>
            <person name="Goolsby J.A."/>
            <person name="Tidwell J."/>
            <person name="Bellgard S.E."/>
            <person name="Bellgard M.I."/>
        </authorList>
    </citation>
    <scope>NUCLEOTIDE SEQUENCE</scope>
    <source>
        <tissue evidence="1">Shoot tissue taken approximately 20 cm above the soil surface</tissue>
    </source>
</reference>
<reference evidence="1" key="1">
    <citation type="submission" date="2014-09" db="EMBL/GenBank/DDBJ databases">
        <authorList>
            <person name="Magalhaes I.L.F."/>
            <person name="Oliveira U."/>
            <person name="Santos F.R."/>
            <person name="Vidigal T.H.D.A."/>
            <person name="Brescovit A.D."/>
            <person name="Santos A.J."/>
        </authorList>
    </citation>
    <scope>NUCLEOTIDE SEQUENCE</scope>
    <source>
        <tissue evidence="1">Shoot tissue taken approximately 20 cm above the soil surface</tissue>
    </source>
</reference>